<evidence type="ECO:0000313" key="6">
    <source>
        <dbReference type="Proteomes" id="UP000004703"/>
    </source>
</evidence>
<reference evidence="5 6" key="1">
    <citation type="submission" date="2008-01" db="EMBL/GenBank/DDBJ databases">
        <authorList>
            <person name="Wagner-Dobler I."/>
            <person name="Ferriera S."/>
            <person name="Johnson J."/>
            <person name="Kravitz S."/>
            <person name="Beeson K."/>
            <person name="Sutton G."/>
            <person name="Rogers Y.-H."/>
            <person name="Friedman R."/>
            <person name="Frazier M."/>
            <person name="Venter J.C."/>
        </authorList>
    </citation>
    <scope>NUCLEOTIDE SEQUENCE [LARGE SCALE GENOMIC DNA]</scope>
    <source>
        <strain evidence="6">DSM 17067 / NCIMB 14079 / DFL-11</strain>
    </source>
</reference>
<dbReference type="Gene3D" id="6.10.340.10">
    <property type="match status" value="1"/>
</dbReference>
<dbReference type="EMBL" id="ACCU02000004">
    <property type="protein sequence ID" value="EEE47751.2"/>
    <property type="molecule type" value="Genomic_DNA"/>
</dbReference>
<dbReference type="Pfam" id="PF00211">
    <property type="entry name" value="Guanylate_cyc"/>
    <property type="match status" value="1"/>
</dbReference>
<evidence type="ECO:0000259" key="4">
    <source>
        <dbReference type="PROSITE" id="PS50885"/>
    </source>
</evidence>
<feature type="transmembrane region" description="Helical" evidence="2">
    <location>
        <begin position="41"/>
        <end position="66"/>
    </location>
</feature>
<dbReference type="Gene3D" id="3.30.70.1230">
    <property type="entry name" value="Nucleotide cyclase"/>
    <property type="match status" value="1"/>
</dbReference>
<dbReference type="GO" id="GO:0004016">
    <property type="term" value="F:adenylate cyclase activity"/>
    <property type="evidence" value="ECO:0007669"/>
    <property type="project" value="UniProtKB-ARBA"/>
</dbReference>
<protein>
    <submittedName>
        <fullName evidence="5">Adenylate cyclase, family 3 (Some protein containing HAMP domain)</fullName>
    </submittedName>
</protein>
<dbReference type="GO" id="GO:0009190">
    <property type="term" value="P:cyclic nucleotide biosynthetic process"/>
    <property type="evidence" value="ECO:0007669"/>
    <property type="project" value="InterPro"/>
</dbReference>
<evidence type="ECO:0000256" key="2">
    <source>
        <dbReference type="SAM" id="Phobius"/>
    </source>
</evidence>
<dbReference type="InterPro" id="IPR029787">
    <property type="entry name" value="Nucleotide_cyclase"/>
</dbReference>
<organism evidence="5 6">
    <name type="scientific">Roseibium alexandrii (strain DSM 17067 / NCIMB 14079 / DFL-11)</name>
    <name type="common">Labrenzia alexandrii</name>
    <dbReference type="NCBI Taxonomy" id="244592"/>
    <lineage>
        <taxon>Bacteria</taxon>
        <taxon>Pseudomonadati</taxon>
        <taxon>Pseudomonadota</taxon>
        <taxon>Alphaproteobacteria</taxon>
        <taxon>Hyphomicrobiales</taxon>
        <taxon>Stappiaceae</taxon>
        <taxon>Roseibium</taxon>
    </lineage>
</organism>
<dbReference type="GO" id="GO:0035556">
    <property type="term" value="P:intracellular signal transduction"/>
    <property type="evidence" value="ECO:0007669"/>
    <property type="project" value="InterPro"/>
</dbReference>
<sequence>MDEEKRPAKDISAPGNASPALSQHGAAKHSRQNRKPFRIPVGVALGLVFSLLLVAICGLIIAYMAAADRRIAGRLLDQQAAAILNANQAVLDKFFSEQDVLLRTIAVHAAAMQRHLNGADFEAFKELLPENTEFELGRSVMDDAPADALQDVAWSAFEWREGQAEAAKTAELDLGNGQRLFVHYPRAVFLDVARDMTWDSRQQVFLLSGRNNVIVVHGLQGVDYSATPETPLPLLKQMTETPLHQIWDAGHQAHIIDGQISGRLFPASGGVYTAIYTELDTGPADGWIIGTLYRADQFGEALDQTQVVLYAALAALVAGAALSFVVGRKLGRPLARLAEAAADLRKLEFHEEHRLPSSPLAELNDVNQAFNGSIGALNAFAKYVPRQLVTRLIEEGMTDSRNIELREMTIVFTDLAGFTSLASNLSAEETAVYLNGYFETVSKVIADRDGTIDKFLGDGVMAFWGAPSDQPDHASKAIAAVTALADEIEKDNALNMRLRIGIHTGKVVVGDIGSASRMNYTVIGDAVNVAARLQEYGKHVDPGAKVIALASGDTMAQLPEGAKATSLGPVKLRGREEALTVFRIA</sequence>
<evidence type="ECO:0000256" key="1">
    <source>
        <dbReference type="SAM" id="MobiDB-lite"/>
    </source>
</evidence>
<accession>A0A5E8H5J4</accession>
<dbReference type="SMART" id="SM00044">
    <property type="entry name" value="CYCc"/>
    <property type="match status" value="1"/>
</dbReference>
<comment type="caution">
    <text evidence="5">The sequence shown here is derived from an EMBL/GenBank/DDBJ whole genome shotgun (WGS) entry which is preliminary data.</text>
</comment>
<dbReference type="InterPro" id="IPR001054">
    <property type="entry name" value="A/G_cyclase"/>
</dbReference>
<keyword evidence="2" id="KW-0472">Membrane</keyword>
<dbReference type="PROSITE" id="PS50125">
    <property type="entry name" value="GUANYLATE_CYCLASE_2"/>
    <property type="match status" value="1"/>
</dbReference>
<keyword evidence="2" id="KW-1133">Transmembrane helix</keyword>
<dbReference type="InterPro" id="IPR050697">
    <property type="entry name" value="Adenylyl/Guanylyl_Cyclase_3/4"/>
</dbReference>
<dbReference type="SUPFAM" id="SSF55073">
    <property type="entry name" value="Nucleotide cyclase"/>
    <property type="match status" value="1"/>
</dbReference>
<dbReference type="PANTHER" id="PTHR43081:SF1">
    <property type="entry name" value="ADENYLATE CYCLASE, TERMINAL-DIFFERENTIATION SPECIFIC"/>
    <property type="match status" value="1"/>
</dbReference>
<dbReference type="PANTHER" id="PTHR43081">
    <property type="entry name" value="ADENYLATE CYCLASE, TERMINAL-DIFFERENTIATION SPECIFIC-RELATED"/>
    <property type="match status" value="1"/>
</dbReference>
<proteinExistence type="predicted"/>
<dbReference type="PROSITE" id="PS50885">
    <property type="entry name" value="HAMP"/>
    <property type="match status" value="1"/>
</dbReference>
<dbReference type="InterPro" id="IPR003660">
    <property type="entry name" value="HAMP_dom"/>
</dbReference>
<dbReference type="AlphaFoldDB" id="A0A5E8H5J4"/>
<feature type="domain" description="Guanylate cyclase" evidence="3">
    <location>
        <begin position="409"/>
        <end position="534"/>
    </location>
</feature>
<keyword evidence="2" id="KW-0812">Transmembrane</keyword>
<gene>
    <name evidence="5" type="ORF">SADFL11_5040</name>
</gene>
<dbReference type="Proteomes" id="UP000004703">
    <property type="component" value="Chromosome"/>
</dbReference>
<evidence type="ECO:0000313" key="5">
    <source>
        <dbReference type="EMBL" id="EEE47751.2"/>
    </source>
</evidence>
<dbReference type="CDD" id="cd07302">
    <property type="entry name" value="CHD"/>
    <property type="match status" value="1"/>
</dbReference>
<evidence type="ECO:0000259" key="3">
    <source>
        <dbReference type="PROSITE" id="PS50125"/>
    </source>
</evidence>
<name>A0A5E8H5J4_ROSAD</name>
<dbReference type="RefSeq" id="WP_081450556.1">
    <property type="nucleotide sequence ID" value="NZ_CM011002.1"/>
</dbReference>
<reference evidence="5 6" key="2">
    <citation type="submission" date="2013-04" db="EMBL/GenBank/DDBJ databases">
        <authorList>
            <person name="Fiebig A."/>
            <person name="Pradella S."/>
            <person name="Wagner-Doebler I."/>
        </authorList>
    </citation>
    <scope>NUCLEOTIDE SEQUENCE [LARGE SCALE GENOMIC DNA]</scope>
    <source>
        <strain evidence="6">DSM 17067 / NCIMB 14079 / DFL-11</strain>
    </source>
</reference>
<dbReference type="GO" id="GO:0016020">
    <property type="term" value="C:membrane"/>
    <property type="evidence" value="ECO:0007669"/>
    <property type="project" value="InterPro"/>
</dbReference>
<feature type="region of interest" description="Disordered" evidence="1">
    <location>
        <begin position="1"/>
        <end position="33"/>
    </location>
</feature>
<feature type="domain" description="HAMP" evidence="4">
    <location>
        <begin position="328"/>
        <end position="382"/>
    </location>
</feature>